<dbReference type="InterPro" id="IPR036388">
    <property type="entry name" value="WH-like_DNA-bd_sf"/>
</dbReference>
<dbReference type="RefSeq" id="WP_011917941.1">
    <property type="nucleotide sequence ID" value="NC_009437.1"/>
</dbReference>
<dbReference type="PANTHER" id="PTHR30363:SF44">
    <property type="entry name" value="AGA OPERON TRANSCRIPTIONAL REPRESSOR-RELATED"/>
    <property type="match status" value="1"/>
</dbReference>
<gene>
    <name evidence="5" type="ordered locus">Csac_2442</name>
</gene>
<dbReference type="PRINTS" id="PR00037">
    <property type="entry name" value="HTHLACR"/>
</dbReference>
<keyword evidence="6" id="KW-1185">Reference proteome</keyword>
<dbReference type="GO" id="GO:0003700">
    <property type="term" value="F:DNA-binding transcription factor activity"/>
    <property type="evidence" value="ECO:0007669"/>
    <property type="project" value="InterPro"/>
</dbReference>
<dbReference type="Gene3D" id="1.10.10.10">
    <property type="entry name" value="Winged helix-like DNA-binding domain superfamily/Winged helix DNA-binding domain"/>
    <property type="match status" value="1"/>
</dbReference>
<dbReference type="PANTHER" id="PTHR30363">
    <property type="entry name" value="HTH-TYPE TRANSCRIPTIONAL REGULATOR SRLR-RELATED"/>
    <property type="match status" value="1"/>
</dbReference>
<dbReference type="PROSITE" id="PS00894">
    <property type="entry name" value="HTH_DEOR_1"/>
    <property type="match status" value="1"/>
</dbReference>
<dbReference type="EMBL" id="CP000679">
    <property type="protein sequence ID" value="ABP68019.1"/>
    <property type="molecule type" value="Genomic_DNA"/>
</dbReference>
<dbReference type="Pfam" id="PF08220">
    <property type="entry name" value="HTH_DeoR"/>
    <property type="match status" value="1"/>
</dbReference>
<evidence type="ECO:0000313" key="6">
    <source>
        <dbReference type="Proteomes" id="UP000000256"/>
    </source>
</evidence>
<keyword evidence="1" id="KW-0805">Transcription regulation</keyword>
<evidence type="ECO:0000259" key="4">
    <source>
        <dbReference type="PROSITE" id="PS51000"/>
    </source>
</evidence>
<dbReference type="SUPFAM" id="SSF46785">
    <property type="entry name" value="Winged helix' DNA-binding domain"/>
    <property type="match status" value="1"/>
</dbReference>
<sequence>MFAEERKSKIAQMIKEGKSVKVNELAKLFGVSESTIRRDLNELESLGIVKRTHGGAVNNFATTFELSFAEKEDRFAKEKEYIGKLAAKYIEDGDTIILDSGTTTQYIARNIKAKNVIVITNSVNIANELSNREDIEVIVTGGVIRSKTKALVGDITQSTLKQFRCDKAFIAANGVSIEFGVTTPTHLEAAVKRTMIENAKEVFLVADSSKFGQVTFALICPVDRLNNYIITDKMDEKQKQEFKALGVEVITE</sequence>
<dbReference type="InterPro" id="IPR036390">
    <property type="entry name" value="WH_DNA-bd_sf"/>
</dbReference>
<organism evidence="5 6">
    <name type="scientific">Caldicellulosiruptor saccharolyticus (strain ATCC 43494 / DSM 8903 / Tp8T 6331)</name>
    <dbReference type="NCBI Taxonomy" id="351627"/>
    <lineage>
        <taxon>Bacteria</taxon>
        <taxon>Bacillati</taxon>
        <taxon>Bacillota</taxon>
        <taxon>Bacillota incertae sedis</taxon>
        <taxon>Caldicellulosiruptorales</taxon>
        <taxon>Caldicellulosiruptoraceae</taxon>
        <taxon>Caldicellulosiruptor</taxon>
    </lineage>
</organism>
<dbReference type="STRING" id="351627.Csac_2442"/>
<evidence type="ECO:0000313" key="5">
    <source>
        <dbReference type="EMBL" id="ABP68019.1"/>
    </source>
</evidence>
<keyword evidence="2" id="KW-0238">DNA-binding</keyword>
<dbReference type="Proteomes" id="UP000000256">
    <property type="component" value="Chromosome"/>
</dbReference>
<reference evidence="5 6" key="1">
    <citation type="journal article" date="2008" name="Appl. Environ. Microbiol.">
        <title>Hydrogenomics of the extremely thermophilic bacterium Caldicellulosiruptor saccharolyticus.</title>
        <authorList>
            <person name="van de Werken H.J."/>
            <person name="Verhaart M.R."/>
            <person name="VanFossen A.L."/>
            <person name="Willquist K."/>
            <person name="Lewis D.L."/>
            <person name="Nichols J.D."/>
            <person name="Goorissen H.P."/>
            <person name="Mongodin E.F."/>
            <person name="Nelson K.E."/>
            <person name="van Niel E.W."/>
            <person name="Stams A.J."/>
            <person name="Ward D.E."/>
            <person name="de Vos W.M."/>
            <person name="van der Oost J."/>
            <person name="Kelly R.M."/>
            <person name="Kengen S.W."/>
        </authorList>
    </citation>
    <scope>NUCLEOTIDE SEQUENCE [LARGE SCALE GENOMIC DNA]</scope>
    <source>
        <strain evidence="6">ATCC 43494 / DSM 8903 / Tp8T 6331</strain>
    </source>
</reference>
<dbReference type="Gene3D" id="3.40.50.1360">
    <property type="match status" value="1"/>
</dbReference>
<dbReference type="HOGENOM" id="CLU_060699_1_4_9"/>
<dbReference type="InterPro" id="IPR014036">
    <property type="entry name" value="DeoR-like_C"/>
</dbReference>
<dbReference type="Pfam" id="PF00455">
    <property type="entry name" value="DeoRC"/>
    <property type="match status" value="1"/>
</dbReference>
<accession>A4XM84</accession>
<dbReference type="InterPro" id="IPR050313">
    <property type="entry name" value="Carb_Metab_HTH_regulators"/>
</dbReference>
<dbReference type="GO" id="GO:0003677">
    <property type="term" value="F:DNA binding"/>
    <property type="evidence" value="ECO:0007669"/>
    <property type="project" value="UniProtKB-KW"/>
</dbReference>
<dbReference type="AlphaFoldDB" id="A4XM84"/>
<dbReference type="eggNOG" id="COG1349">
    <property type="taxonomic scope" value="Bacteria"/>
</dbReference>
<dbReference type="KEGG" id="csc:Csac_2442"/>
<dbReference type="InterPro" id="IPR037171">
    <property type="entry name" value="NagB/RpiA_transferase-like"/>
</dbReference>
<evidence type="ECO:0000256" key="3">
    <source>
        <dbReference type="ARBA" id="ARBA00023163"/>
    </source>
</evidence>
<name>A4XM84_CALS8</name>
<feature type="domain" description="HTH deoR-type" evidence="4">
    <location>
        <begin position="3"/>
        <end position="58"/>
    </location>
</feature>
<evidence type="ECO:0000256" key="2">
    <source>
        <dbReference type="ARBA" id="ARBA00023125"/>
    </source>
</evidence>
<proteinExistence type="predicted"/>
<evidence type="ECO:0000256" key="1">
    <source>
        <dbReference type="ARBA" id="ARBA00023015"/>
    </source>
</evidence>
<dbReference type="InterPro" id="IPR001034">
    <property type="entry name" value="DeoR_HTH"/>
</dbReference>
<dbReference type="SUPFAM" id="SSF100950">
    <property type="entry name" value="NagB/RpiA/CoA transferase-like"/>
    <property type="match status" value="1"/>
</dbReference>
<dbReference type="SMR" id="A4XM84"/>
<dbReference type="SMART" id="SM01134">
    <property type="entry name" value="DeoRC"/>
    <property type="match status" value="1"/>
</dbReference>
<dbReference type="InterPro" id="IPR018356">
    <property type="entry name" value="Tscrpt_reg_HTH_DeoR_CS"/>
</dbReference>
<dbReference type="SMART" id="SM00420">
    <property type="entry name" value="HTH_DEOR"/>
    <property type="match status" value="1"/>
</dbReference>
<dbReference type="OrthoDB" id="9797223at2"/>
<protein>
    <submittedName>
        <fullName evidence="5">Transcriptional regulator, DeoR family</fullName>
    </submittedName>
</protein>
<keyword evidence="3" id="KW-0804">Transcription</keyword>
<dbReference type="PROSITE" id="PS51000">
    <property type="entry name" value="HTH_DEOR_2"/>
    <property type="match status" value="1"/>
</dbReference>